<dbReference type="AlphaFoldDB" id="A0AAD7XR30"/>
<evidence type="ECO:0000256" key="3">
    <source>
        <dbReference type="PROSITE-ProRule" id="PRU00221"/>
    </source>
</evidence>
<evidence type="ECO:0000313" key="5">
    <source>
        <dbReference type="EMBL" id="KAJ8606054.1"/>
    </source>
</evidence>
<dbReference type="Proteomes" id="UP001230188">
    <property type="component" value="Unassembled WGS sequence"/>
</dbReference>
<comment type="caution">
    <text evidence="5">The sequence shown here is derived from an EMBL/GenBank/DDBJ whole genome shotgun (WGS) entry which is preliminary data.</text>
</comment>
<dbReference type="SMART" id="SM00320">
    <property type="entry name" value="WD40"/>
    <property type="match status" value="1"/>
</dbReference>
<dbReference type="InterPro" id="IPR015943">
    <property type="entry name" value="WD40/YVTN_repeat-like_dom_sf"/>
</dbReference>
<evidence type="ECO:0000313" key="6">
    <source>
        <dbReference type="Proteomes" id="UP001230188"/>
    </source>
</evidence>
<dbReference type="Pfam" id="PF00400">
    <property type="entry name" value="WD40"/>
    <property type="match status" value="1"/>
</dbReference>
<gene>
    <name evidence="5" type="ORF">CTAYLR_010592</name>
</gene>
<protein>
    <submittedName>
        <fullName evidence="5">Uncharacterized protein</fullName>
    </submittedName>
</protein>
<keyword evidence="2" id="KW-0677">Repeat</keyword>
<dbReference type="InterPro" id="IPR036322">
    <property type="entry name" value="WD40_repeat_dom_sf"/>
</dbReference>
<keyword evidence="1 3" id="KW-0853">WD repeat</keyword>
<feature type="repeat" description="WD" evidence="3">
    <location>
        <begin position="26"/>
        <end position="57"/>
    </location>
</feature>
<dbReference type="SUPFAM" id="SSF50978">
    <property type="entry name" value="WD40 repeat-like"/>
    <property type="match status" value="1"/>
</dbReference>
<dbReference type="PROSITE" id="PS50294">
    <property type="entry name" value="WD_REPEATS_REGION"/>
    <property type="match status" value="1"/>
</dbReference>
<evidence type="ECO:0000256" key="2">
    <source>
        <dbReference type="ARBA" id="ARBA00022737"/>
    </source>
</evidence>
<name>A0AAD7XR30_9STRA</name>
<dbReference type="PANTHER" id="PTHR22847">
    <property type="entry name" value="WD40 REPEAT PROTEIN"/>
    <property type="match status" value="1"/>
</dbReference>
<evidence type="ECO:0000256" key="4">
    <source>
        <dbReference type="SAM" id="MobiDB-lite"/>
    </source>
</evidence>
<dbReference type="Gene3D" id="2.130.10.10">
    <property type="entry name" value="YVTN repeat-like/Quinoprotein amine dehydrogenase"/>
    <property type="match status" value="1"/>
</dbReference>
<reference evidence="5" key="1">
    <citation type="submission" date="2023-01" db="EMBL/GenBank/DDBJ databases">
        <title>Metagenome sequencing of chrysophaentin producing Chrysophaeum taylorii.</title>
        <authorList>
            <person name="Davison J."/>
            <person name="Bewley C."/>
        </authorList>
    </citation>
    <scope>NUCLEOTIDE SEQUENCE</scope>
    <source>
        <strain evidence="5">NIES-1699</strain>
    </source>
</reference>
<dbReference type="EMBL" id="JAQMWT010000298">
    <property type="protein sequence ID" value="KAJ8606054.1"/>
    <property type="molecule type" value="Genomic_DNA"/>
</dbReference>
<keyword evidence="6" id="KW-1185">Reference proteome</keyword>
<evidence type="ECO:0000256" key="1">
    <source>
        <dbReference type="ARBA" id="ARBA00022574"/>
    </source>
</evidence>
<dbReference type="InterPro" id="IPR001680">
    <property type="entry name" value="WD40_rpt"/>
</dbReference>
<organism evidence="5 6">
    <name type="scientific">Chrysophaeum taylorii</name>
    <dbReference type="NCBI Taxonomy" id="2483200"/>
    <lineage>
        <taxon>Eukaryota</taxon>
        <taxon>Sar</taxon>
        <taxon>Stramenopiles</taxon>
        <taxon>Ochrophyta</taxon>
        <taxon>Pelagophyceae</taxon>
        <taxon>Pelagomonadales</taxon>
        <taxon>Pelagomonadaceae</taxon>
        <taxon>Chrysophaeum</taxon>
    </lineage>
</organism>
<dbReference type="PROSITE" id="PS50082">
    <property type="entry name" value="WD_REPEATS_2"/>
    <property type="match status" value="1"/>
</dbReference>
<proteinExistence type="predicted"/>
<accession>A0AAD7XR30</accession>
<sequence>MNCNTRSRSIRIGLWDVRSRSLVHTFEEHSSYVLSVAFSPAGDLLATGSWDKTAKLWGHVDVIPAFFRLFLEAERESWSSEKALERLAPAVADTNELALFYSAASAAQKHGDITLDEKRKLIGEVIGKAVSGFRFDREARVATALKLVIEKAEADAVITHGEALRFGPALGAGRHAERRTLCHSRCSGVEPRGARRAARPTREQHSGEGGYGARVHAQRVDDELLKFKNHYRTHLKRKAAVGMLSAVVGACTMGVGSSVVGAIGDLFSRVVDFSDTRHVGEMMKGTASAMPDNEVLEDLVAEENFEAWVDAPLHKAVQEHKIDINQLQAAAVVKMCLGPSGDEAPTPVVAGGAFADAAAAFAALKNELESEDAEIEPNEDFVMAFEICFPEVNFQTLGDDVQSAFLARISNRNKRVSRLSWKHFYTRWQQANVPLPEYLASLRA</sequence>
<dbReference type="GO" id="GO:1990234">
    <property type="term" value="C:transferase complex"/>
    <property type="evidence" value="ECO:0007669"/>
    <property type="project" value="UniProtKB-ARBA"/>
</dbReference>
<feature type="region of interest" description="Disordered" evidence="4">
    <location>
        <begin position="192"/>
        <end position="213"/>
    </location>
</feature>
<dbReference type="GO" id="GO:0005634">
    <property type="term" value="C:nucleus"/>
    <property type="evidence" value="ECO:0007669"/>
    <property type="project" value="TreeGrafter"/>
</dbReference>
<dbReference type="PANTHER" id="PTHR22847:SF637">
    <property type="entry name" value="WD REPEAT DOMAIN 5B"/>
    <property type="match status" value="1"/>
</dbReference>